<dbReference type="RefSeq" id="WP_126464718.1">
    <property type="nucleotide sequence ID" value="NZ_LR134523.1"/>
</dbReference>
<gene>
    <name evidence="2" type="primary">ytpA</name>
    <name evidence="2" type="ORF">NCTC13079_00247</name>
</gene>
<dbReference type="GO" id="GO:0016787">
    <property type="term" value="F:hydrolase activity"/>
    <property type="evidence" value="ECO:0007669"/>
    <property type="project" value="UniProtKB-KW"/>
</dbReference>
<dbReference type="EC" id="3.1.1.-" evidence="2"/>
<sequence>MKNRRRGLWAFGLAALAIPQVARWVRKECSVKAMLDWQKEGMFDAVQILYEDEARIDGIYYSVVDRLPLSFSILKAERPEGLLQVVHGAQEHKGYYEDFAQKMAEAGFTTLLSDNRGHGDSVSTAHPRGFISSIDDIVIDQYALAVYFKRRFPGLSLAMFGHSFGSLIVRNFIMRHDDILDKLIMTGVVAYPPSAHFGLFVGNVEGFYTDEQKRGFFIRMMDHKTKAALHTVSNNADFLRAFKEDPLVIENYTNGGAMAIWEAAARLKDYGRYLVKNPNLEVLALNGTRDPLTAGAKGLADTAKTFYRLGYHNYENIVYPAMCHDLLHESASRYIFEDMQEFLQR</sequence>
<dbReference type="OrthoDB" id="9806902at2"/>
<dbReference type="PANTHER" id="PTHR11614">
    <property type="entry name" value="PHOSPHOLIPASE-RELATED"/>
    <property type="match status" value="1"/>
</dbReference>
<keyword evidence="3" id="KW-1185">Reference proteome</keyword>
<dbReference type="KEGG" id="piv:NCTC13079_00247"/>
<keyword evidence="2" id="KW-0378">Hydrolase</keyword>
<dbReference type="Gene3D" id="3.40.50.1820">
    <property type="entry name" value="alpha/beta hydrolase"/>
    <property type="match status" value="1"/>
</dbReference>
<organism evidence="2 3">
    <name type="scientific">Aedoeadaptatus ivorii</name>
    <dbReference type="NCBI Taxonomy" id="54006"/>
    <lineage>
        <taxon>Bacteria</taxon>
        <taxon>Bacillati</taxon>
        <taxon>Bacillota</taxon>
        <taxon>Tissierellia</taxon>
        <taxon>Tissierellales</taxon>
        <taxon>Peptoniphilaceae</taxon>
        <taxon>Aedoeadaptatus</taxon>
    </lineage>
</organism>
<dbReference type="Proteomes" id="UP000269544">
    <property type="component" value="Chromosome"/>
</dbReference>
<dbReference type="AlphaFoldDB" id="A0A3S4YUL3"/>
<dbReference type="EMBL" id="LR134523">
    <property type="protein sequence ID" value="VEJ34639.1"/>
    <property type="molecule type" value="Genomic_DNA"/>
</dbReference>
<dbReference type="Pfam" id="PF12146">
    <property type="entry name" value="Hydrolase_4"/>
    <property type="match status" value="1"/>
</dbReference>
<proteinExistence type="predicted"/>
<evidence type="ECO:0000313" key="2">
    <source>
        <dbReference type="EMBL" id="VEJ34639.1"/>
    </source>
</evidence>
<name>A0A3S4YUL3_9FIRM</name>
<dbReference type="InterPro" id="IPR022742">
    <property type="entry name" value="Hydrolase_4"/>
</dbReference>
<evidence type="ECO:0000313" key="3">
    <source>
        <dbReference type="Proteomes" id="UP000269544"/>
    </source>
</evidence>
<dbReference type="SUPFAM" id="SSF53474">
    <property type="entry name" value="alpha/beta-Hydrolases"/>
    <property type="match status" value="1"/>
</dbReference>
<protein>
    <submittedName>
        <fullName evidence="2">Phospholipase ytpA</fullName>
        <ecNumber evidence="2">3.1.1.-</ecNumber>
    </submittedName>
</protein>
<evidence type="ECO:0000259" key="1">
    <source>
        <dbReference type="Pfam" id="PF12146"/>
    </source>
</evidence>
<dbReference type="InterPro" id="IPR029058">
    <property type="entry name" value="AB_hydrolase_fold"/>
</dbReference>
<feature type="domain" description="Serine aminopeptidase S33" evidence="1">
    <location>
        <begin position="78"/>
        <end position="330"/>
    </location>
</feature>
<reference evidence="2 3" key="1">
    <citation type="submission" date="2018-12" db="EMBL/GenBank/DDBJ databases">
        <authorList>
            <consortium name="Pathogen Informatics"/>
        </authorList>
    </citation>
    <scope>NUCLEOTIDE SEQUENCE [LARGE SCALE GENOMIC DNA]</scope>
    <source>
        <strain evidence="2 3">NCTC13079</strain>
    </source>
</reference>
<accession>A0A3S4YUL3</accession>
<dbReference type="InterPro" id="IPR051044">
    <property type="entry name" value="MAG_DAG_Lipase"/>
</dbReference>